<dbReference type="InterPro" id="IPR047246">
    <property type="entry name" value="ThrRS_anticodon"/>
</dbReference>
<dbReference type="FunFam" id="3.30.54.20:FF:000002">
    <property type="entry name" value="Threonine--tRNA ligase"/>
    <property type="match status" value="1"/>
</dbReference>
<reference evidence="16" key="1">
    <citation type="journal article" date="2014" name="Int. J. Syst. Evol. Microbiol.">
        <title>Complete genome sequence of Corynebacterium casei LMG S-19264T (=DSM 44701T), isolated from a smear-ripened cheese.</title>
        <authorList>
            <consortium name="US DOE Joint Genome Institute (JGI-PGF)"/>
            <person name="Walter F."/>
            <person name="Albersmeier A."/>
            <person name="Kalinowski J."/>
            <person name="Ruckert C."/>
        </authorList>
    </citation>
    <scope>NUCLEOTIDE SEQUENCE</scope>
    <source>
        <strain evidence="16">NBRC 110071</strain>
    </source>
</reference>
<keyword evidence="9 13" id="KW-0694">RNA-binding</keyword>
<name>A0AA37W812_9GAMM</name>
<dbReference type="InterPro" id="IPR012676">
    <property type="entry name" value="TGS-like"/>
</dbReference>
<dbReference type="Gene3D" id="3.30.54.20">
    <property type="match status" value="1"/>
</dbReference>
<keyword evidence="10 13" id="KW-0648">Protein biosynthesis</keyword>
<evidence type="ECO:0000256" key="10">
    <source>
        <dbReference type="ARBA" id="ARBA00022917"/>
    </source>
</evidence>
<dbReference type="Pfam" id="PF07973">
    <property type="entry name" value="tRNA_SAD"/>
    <property type="match status" value="1"/>
</dbReference>
<comment type="cofactor">
    <cofactor evidence="13">
        <name>Zn(2+)</name>
        <dbReference type="ChEBI" id="CHEBI:29105"/>
    </cofactor>
    <text evidence="13">Binds 1 zinc ion per subunit.</text>
</comment>
<dbReference type="GO" id="GO:0006435">
    <property type="term" value="P:threonyl-tRNA aminoacylation"/>
    <property type="evidence" value="ECO:0007669"/>
    <property type="project" value="UniProtKB-UniRule"/>
</dbReference>
<comment type="subcellular location">
    <subcellularLocation>
        <location evidence="13">Cytoplasm</location>
    </subcellularLocation>
</comment>
<dbReference type="PROSITE" id="PS51880">
    <property type="entry name" value="TGS"/>
    <property type="match status" value="1"/>
</dbReference>
<feature type="domain" description="TGS" evidence="15">
    <location>
        <begin position="13"/>
        <end position="75"/>
    </location>
</feature>
<dbReference type="SUPFAM" id="SSF52954">
    <property type="entry name" value="Class II aaRS ABD-related"/>
    <property type="match status" value="1"/>
</dbReference>
<evidence type="ECO:0000256" key="11">
    <source>
        <dbReference type="ARBA" id="ARBA00023146"/>
    </source>
</evidence>
<dbReference type="InterPro" id="IPR018163">
    <property type="entry name" value="Thr/Ala-tRNA-synth_IIc_edit"/>
</dbReference>
<dbReference type="InterPro" id="IPR036621">
    <property type="entry name" value="Anticodon-bd_dom_sf"/>
</dbReference>
<dbReference type="InterPro" id="IPR012675">
    <property type="entry name" value="Beta-grasp_dom_sf"/>
</dbReference>
<evidence type="ECO:0000256" key="8">
    <source>
        <dbReference type="ARBA" id="ARBA00022840"/>
    </source>
</evidence>
<evidence type="ECO:0000256" key="7">
    <source>
        <dbReference type="ARBA" id="ARBA00022833"/>
    </source>
</evidence>
<evidence type="ECO:0000256" key="5">
    <source>
        <dbReference type="ARBA" id="ARBA00022723"/>
    </source>
</evidence>
<protein>
    <recommendedName>
        <fullName evidence="13">Threonine--tRNA ligase</fullName>
        <ecNumber evidence="13">6.1.1.3</ecNumber>
    </recommendedName>
    <alternativeName>
        <fullName evidence="13">Threonyl-tRNA synthetase</fullName>
        <shortName evidence="13">ThrRS</shortName>
    </alternativeName>
</protein>
<dbReference type="CDD" id="cd00771">
    <property type="entry name" value="ThrRS_core"/>
    <property type="match status" value="1"/>
</dbReference>
<keyword evidence="2 13" id="KW-0963">Cytoplasm</keyword>
<dbReference type="Pfam" id="PF03129">
    <property type="entry name" value="HGTP_anticodon"/>
    <property type="match status" value="1"/>
</dbReference>
<dbReference type="Pfam" id="PF02824">
    <property type="entry name" value="TGS"/>
    <property type="match status" value="1"/>
</dbReference>
<comment type="subunit">
    <text evidence="13">Homodimer.</text>
</comment>
<dbReference type="Gene3D" id="3.40.50.800">
    <property type="entry name" value="Anticodon-binding domain"/>
    <property type="match status" value="1"/>
</dbReference>
<evidence type="ECO:0000256" key="12">
    <source>
        <dbReference type="ARBA" id="ARBA00049515"/>
    </source>
</evidence>
<evidence type="ECO:0000313" key="16">
    <source>
        <dbReference type="EMBL" id="GLQ30956.1"/>
    </source>
</evidence>
<dbReference type="PRINTS" id="PR01047">
    <property type="entry name" value="TRNASYNTHTHR"/>
</dbReference>
<evidence type="ECO:0000256" key="13">
    <source>
        <dbReference type="HAMAP-Rule" id="MF_00184"/>
    </source>
</evidence>
<dbReference type="CDD" id="cd00860">
    <property type="entry name" value="ThrRS_anticodon"/>
    <property type="match status" value="1"/>
</dbReference>
<keyword evidence="3 13" id="KW-0820">tRNA-binding</keyword>
<proteinExistence type="inferred from homology"/>
<evidence type="ECO:0000256" key="1">
    <source>
        <dbReference type="ARBA" id="ARBA00008226"/>
    </source>
</evidence>
<gene>
    <name evidence="13 16" type="primary">thrS</name>
    <name evidence="16" type="ORF">GCM10007876_14350</name>
</gene>
<dbReference type="PROSITE" id="PS50862">
    <property type="entry name" value="AA_TRNA_LIGASE_II"/>
    <property type="match status" value="1"/>
</dbReference>
<comment type="similarity">
    <text evidence="1 13">Belongs to the class-II aminoacyl-tRNA synthetase family.</text>
</comment>
<evidence type="ECO:0000256" key="3">
    <source>
        <dbReference type="ARBA" id="ARBA00022555"/>
    </source>
</evidence>
<dbReference type="PANTHER" id="PTHR11451">
    <property type="entry name" value="THREONINE-TRNA LIGASE"/>
    <property type="match status" value="1"/>
</dbReference>
<dbReference type="InterPro" id="IPR002314">
    <property type="entry name" value="aa-tRNA-synt_IIb"/>
</dbReference>
<keyword evidence="11 13" id="KW-0030">Aminoacyl-tRNA synthetase</keyword>
<dbReference type="InterPro" id="IPR004095">
    <property type="entry name" value="TGS"/>
</dbReference>
<feature type="domain" description="Aminoacyl-transfer RNA synthetases class-II family profile" evidence="14">
    <location>
        <begin position="257"/>
        <end position="548"/>
    </location>
</feature>
<dbReference type="FunFam" id="3.40.50.800:FF:000001">
    <property type="entry name" value="Threonine--tRNA ligase"/>
    <property type="match status" value="1"/>
</dbReference>
<feature type="region of interest" description="Catalytic" evidence="13">
    <location>
        <begin position="257"/>
        <end position="548"/>
    </location>
</feature>
<dbReference type="SMART" id="SM00863">
    <property type="entry name" value="tRNA_SAD"/>
    <property type="match status" value="1"/>
</dbReference>
<organism evidence="16 17">
    <name type="scientific">Litoribrevibacter albus</name>
    <dbReference type="NCBI Taxonomy" id="1473156"/>
    <lineage>
        <taxon>Bacteria</taxon>
        <taxon>Pseudomonadati</taxon>
        <taxon>Pseudomonadota</taxon>
        <taxon>Gammaproteobacteria</taxon>
        <taxon>Oceanospirillales</taxon>
        <taxon>Oceanospirillaceae</taxon>
        <taxon>Litoribrevibacter</taxon>
    </lineage>
</organism>
<dbReference type="GO" id="GO:0000049">
    <property type="term" value="F:tRNA binding"/>
    <property type="evidence" value="ECO:0007669"/>
    <property type="project" value="UniProtKB-KW"/>
</dbReference>
<feature type="binding site" evidence="13">
    <location>
        <position position="399"/>
    </location>
    <ligand>
        <name>Zn(2+)</name>
        <dbReference type="ChEBI" id="CHEBI:29105"/>
        <note>catalytic</note>
    </ligand>
</feature>
<dbReference type="GO" id="GO:0046872">
    <property type="term" value="F:metal ion binding"/>
    <property type="evidence" value="ECO:0007669"/>
    <property type="project" value="UniProtKB-KW"/>
</dbReference>
<evidence type="ECO:0000256" key="6">
    <source>
        <dbReference type="ARBA" id="ARBA00022741"/>
    </source>
</evidence>
<comment type="catalytic activity">
    <reaction evidence="12 13">
        <text>tRNA(Thr) + L-threonine + ATP = L-threonyl-tRNA(Thr) + AMP + diphosphate + H(+)</text>
        <dbReference type="Rhea" id="RHEA:24624"/>
        <dbReference type="Rhea" id="RHEA-COMP:9670"/>
        <dbReference type="Rhea" id="RHEA-COMP:9704"/>
        <dbReference type="ChEBI" id="CHEBI:15378"/>
        <dbReference type="ChEBI" id="CHEBI:30616"/>
        <dbReference type="ChEBI" id="CHEBI:33019"/>
        <dbReference type="ChEBI" id="CHEBI:57926"/>
        <dbReference type="ChEBI" id="CHEBI:78442"/>
        <dbReference type="ChEBI" id="CHEBI:78534"/>
        <dbReference type="ChEBI" id="CHEBI:456215"/>
        <dbReference type="EC" id="6.1.1.3"/>
    </reaction>
</comment>
<dbReference type="FunFam" id="3.10.20.30:FF:000005">
    <property type="entry name" value="Threonine--tRNA ligase"/>
    <property type="match status" value="1"/>
</dbReference>
<dbReference type="Pfam" id="PF00587">
    <property type="entry name" value="tRNA-synt_2b"/>
    <property type="match status" value="1"/>
</dbReference>
<dbReference type="InterPro" id="IPR004154">
    <property type="entry name" value="Anticodon-bd"/>
</dbReference>
<feature type="binding site" evidence="13">
    <location>
        <position position="348"/>
    </location>
    <ligand>
        <name>Zn(2+)</name>
        <dbReference type="ChEBI" id="CHEBI:29105"/>
        <note>catalytic</note>
    </ligand>
</feature>
<dbReference type="InterPro" id="IPR012947">
    <property type="entry name" value="tRNA_SAD"/>
</dbReference>
<dbReference type="Proteomes" id="UP001161389">
    <property type="component" value="Unassembled WGS sequence"/>
</dbReference>
<dbReference type="FunFam" id="3.30.930.10:FF:000002">
    <property type="entry name" value="Threonine--tRNA ligase"/>
    <property type="match status" value="1"/>
</dbReference>
<dbReference type="InterPro" id="IPR045864">
    <property type="entry name" value="aa-tRNA-synth_II/BPL/LPL"/>
</dbReference>
<dbReference type="GO" id="GO:0005829">
    <property type="term" value="C:cytosol"/>
    <property type="evidence" value="ECO:0007669"/>
    <property type="project" value="TreeGrafter"/>
</dbReference>
<dbReference type="Gene3D" id="3.10.20.30">
    <property type="match status" value="1"/>
</dbReference>
<feature type="binding site" evidence="13">
    <location>
        <position position="525"/>
    </location>
    <ligand>
        <name>Zn(2+)</name>
        <dbReference type="ChEBI" id="CHEBI:29105"/>
        <note>catalytic</note>
    </ligand>
</feature>
<keyword evidence="17" id="KW-1185">Reference proteome</keyword>
<keyword evidence="8 13" id="KW-0067">ATP-binding</keyword>
<accession>A0AA37W812</accession>
<evidence type="ECO:0000256" key="9">
    <source>
        <dbReference type="ARBA" id="ARBA00022884"/>
    </source>
</evidence>
<evidence type="ECO:0000259" key="15">
    <source>
        <dbReference type="PROSITE" id="PS51880"/>
    </source>
</evidence>
<dbReference type="Gene3D" id="3.30.930.10">
    <property type="entry name" value="Bira Bifunctional Protein, Domain 2"/>
    <property type="match status" value="1"/>
</dbReference>
<dbReference type="FunFam" id="3.30.980.10:FF:000005">
    <property type="entry name" value="Threonyl-tRNA synthetase, mitochondrial"/>
    <property type="match status" value="1"/>
</dbReference>
<comment type="caution">
    <text evidence="16">The sequence shown here is derived from an EMBL/GenBank/DDBJ whole genome shotgun (WGS) entry which is preliminary data.</text>
</comment>
<dbReference type="SUPFAM" id="SSF55681">
    <property type="entry name" value="Class II aaRS and biotin synthetases"/>
    <property type="match status" value="1"/>
</dbReference>
<keyword evidence="5 13" id="KW-0479">Metal-binding</keyword>
<reference evidence="16" key="2">
    <citation type="submission" date="2023-01" db="EMBL/GenBank/DDBJ databases">
        <title>Draft genome sequence of Litoribrevibacter albus strain NBRC 110071.</title>
        <authorList>
            <person name="Sun Q."/>
            <person name="Mori K."/>
        </authorList>
    </citation>
    <scope>NUCLEOTIDE SEQUENCE</scope>
    <source>
        <strain evidence="16">NBRC 110071</strain>
    </source>
</reference>
<keyword evidence="7 13" id="KW-0862">Zinc</keyword>
<keyword evidence="6 13" id="KW-0547">Nucleotide-binding</keyword>
<dbReference type="InterPro" id="IPR002320">
    <property type="entry name" value="Thr-tRNA-ligase_IIa"/>
</dbReference>
<dbReference type="GO" id="GO:0004829">
    <property type="term" value="F:threonine-tRNA ligase activity"/>
    <property type="evidence" value="ECO:0007669"/>
    <property type="project" value="UniProtKB-UniRule"/>
</dbReference>
<evidence type="ECO:0000256" key="4">
    <source>
        <dbReference type="ARBA" id="ARBA00022598"/>
    </source>
</evidence>
<dbReference type="Gene3D" id="3.30.980.10">
    <property type="entry name" value="Threonyl-trna Synthetase, Chain A, domain 2"/>
    <property type="match status" value="1"/>
</dbReference>
<dbReference type="EMBL" id="BSNM01000011">
    <property type="protein sequence ID" value="GLQ30956.1"/>
    <property type="molecule type" value="Genomic_DNA"/>
</dbReference>
<dbReference type="AlphaFoldDB" id="A0AA37W812"/>
<keyword evidence="4 13" id="KW-0436">Ligase</keyword>
<dbReference type="SUPFAM" id="SSF55186">
    <property type="entry name" value="ThrRS/AlaRS common domain"/>
    <property type="match status" value="1"/>
</dbReference>
<dbReference type="GO" id="GO:0005524">
    <property type="term" value="F:ATP binding"/>
    <property type="evidence" value="ECO:0007669"/>
    <property type="project" value="UniProtKB-UniRule"/>
</dbReference>
<dbReference type="InterPro" id="IPR006195">
    <property type="entry name" value="aa-tRNA-synth_II"/>
</dbReference>
<dbReference type="PANTHER" id="PTHR11451:SF44">
    <property type="entry name" value="THREONINE--TRNA LIGASE, CHLOROPLASTIC_MITOCHONDRIAL 2"/>
    <property type="match status" value="1"/>
</dbReference>
<evidence type="ECO:0000313" key="17">
    <source>
        <dbReference type="Proteomes" id="UP001161389"/>
    </source>
</evidence>
<dbReference type="NCBIfam" id="TIGR00418">
    <property type="entry name" value="thrS"/>
    <property type="match status" value="1"/>
</dbReference>
<dbReference type="CDD" id="cd01667">
    <property type="entry name" value="TGS_ThrRS"/>
    <property type="match status" value="1"/>
</dbReference>
<dbReference type="EC" id="6.1.1.3" evidence="13"/>
<evidence type="ECO:0000259" key="14">
    <source>
        <dbReference type="PROSITE" id="PS50862"/>
    </source>
</evidence>
<sequence>MWPLVWATTDGDFIVPVITLPDGSQRSFDQAVTIMQVAEDIGPGLAKATIAGRVNGELQDACETIAEDAELQIITAKDQDGVDIIRHSCAHLIGHAIKQLRPDVKMAIGPVIEDGFYYDIETEEAFTPEDLAELEKRMKDLIAKNYDVVKKWTPVAEARALFESRGESYKVEIIDEMDDSVKEVGLYHHEEYVDMCRGPHVPNTRFLKVFKLMKLAGAYWRGDNNNKMLTRIYGTAWSDKKELKAYIQRIEEAEKRDHRKLAKKLDLFHMQEEAPGMVFWHPKGWSLYQVLEQYMRQKQRERGYQEVKTPQVVDRSLWEKSGHWDKFKEDMFTTGSENRDYAIKPMNCPCHVQVYNQGLKSYRDLPLRLAEFGSCHRNEPSGALHGIMRVRGFVQDDAHIFVTEDAIQNEVSEFIDFLHEVYDDFGFEELIYKLSTRPEKRVGSDEIWDKAEKALAEALDAKELPWEELPGEGAFYGPKIEFSLKDCLGRVWQCGTVQVDFSMPGRLSAEYVDENGERKAPVMLHRAILGSFERFIGILIEHYEGKFPVWLAPVQAVLMNITDRQSEYVQNIAKRLTENGFRVNADLRNEKIGFKIREHTLQKVPYQIVVGDKEMENGEVAVRALNGEDLGVMSVEAFENLLNEKIAERGRKQ</sequence>
<dbReference type="HAMAP" id="MF_00184">
    <property type="entry name" value="Thr_tRNA_synth"/>
    <property type="match status" value="1"/>
</dbReference>
<dbReference type="SUPFAM" id="SSF81271">
    <property type="entry name" value="TGS-like"/>
    <property type="match status" value="1"/>
</dbReference>
<evidence type="ECO:0000256" key="2">
    <source>
        <dbReference type="ARBA" id="ARBA00022490"/>
    </source>
</evidence>
<dbReference type="InterPro" id="IPR033728">
    <property type="entry name" value="ThrRS_core"/>
</dbReference>